<dbReference type="Pfam" id="PF13704">
    <property type="entry name" value="Glyco_tranf_2_4"/>
    <property type="match status" value="1"/>
</dbReference>
<organism evidence="4 5">
    <name type="scientific">Rhodovulum imhoffii</name>
    <dbReference type="NCBI Taxonomy" id="365340"/>
    <lineage>
        <taxon>Bacteria</taxon>
        <taxon>Pseudomonadati</taxon>
        <taxon>Pseudomonadota</taxon>
        <taxon>Alphaproteobacteria</taxon>
        <taxon>Rhodobacterales</taxon>
        <taxon>Paracoccaceae</taxon>
        <taxon>Rhodovulum</taxon>
    </lineage>
</organism>
<keyword evidence="3" id="KW-0472">Membrane</keyword>
<keyword evidence="4" id="KW-0808">Transferase</keyword>
<proteinExistence type="predicted"/>
<dbReference type="EMBL" id="QAAA01000007">
    <property type="protein sequence ID" value="PTN02345.1"/>
    <property type="molecule type" value="Genomic_DNA"/>
</dbReference>
<reference evidence="4 5" key="1">
    <citation type="submission" date="2018-04" db="EMBL/GenBank/DDBJ databases">
        <title>Genomic Encyclopedia of Archaeal and Bacterial Type Strains, Phase II (KMG-II): from individual species to whole genera.</title>
        <authorList>
            <person name="Goeker M."/>
        </authorList>
    </citation>
    <scope>NUCLEOTIDE SEQUENCE [LARGE SCALE GENOMIC DNA]</scope>
    <source>
        <strain evidence="4 5">DSM 18064</strain>
    </source>
</reference>
<name>A0A2T5BSM3_9RHOB</name>
<evidence type="ECO:0000313" key="4">
    <source>
        <dbReference type="EMBL" id="PTN02345.1"/>
    </source>
</evidence>
<dbReference type="PANTHER" id="PTHR21461">
    <property type="entry name" value="GLYCOSYLTRANSFERASE FAMILY 92 PROTEIN"/>
    <property type="match status" value="1"/>
</dbReference>
<keyword evidence="5" id="KW-1185">Reference proteome</keyword>
<gene>
    <name evidence="4" type="ORF">C8N32_107112</name>
</gene>
<keyword evidence="2" id="KW-0812">Transmembrane</keyword>
<comment type="subcellular location">
    <subcellularLocation>
        <location evidence="1">Membrane</location>
        <topology evidence="1">Single-pass membrane protein</topology>
    </subcellularLocation>
</comment>
<dbReference type="Proteomes" id="UP000243859">
    <property type="component" value="Unassembled WGS sequence"/>
</dbReference>
<dbReference type="GO" id="GO:0016020">
    <property type="term" value="C:membrane"/>
    <property type="evidence" value="ECO:0007669"/>
    <property type="project" value="UniProtKB-SubCell"/>
</dbReference>
<comment type="caution">
    <text evidence="4">The sequence shown here is derived from an EMBL/GenBank/DDBJ whole genome shotgun (WGS) entry which is preliminary data.</text>
</comment>
<protein>
    <submittedName>
        <fullName evidence="4">Glycosyl transferase family 2</fullName>
    </submittedName>
</protein>
<dbReference type="GO" id="GO:0005737">
    <property type="term" value="C:cytoplasm"/>
    <property type="evidence" value="ECO:0007669"/>
    <property type="project" value="TreeGrafter"/>
</dbReference>
<evidence type="ECO:0000313" key="5">
    <source>
        <dbReference type="Proteomes" id="UP000243859"/>
    </source>
</evidence>
<accession>A0A2T5BSM3</accession>
<keyword evidence="3" id="KW-1133">Transmembrane helix</keyword>
<evidence type="ECO:0000256" key="1">
    <source>
        <dbReference type="ARBA" id="ARBA00004167"/>
    </source>
</evidence>
<evidence type="ECO:0000256" key="2">
    <source>
        <dbReference type="ARBA" id="ARBA00022692"/>
    </source>
</evidence>
<sequence>MACLTGVEGRTRFFFRNGTLPEAVAAPEGVEVVESGTIGGSPVLTCRGLGDGPCPVPLKGAVAQVQPQMPETGLFEGLNTAVTLRNGEAPRLVLDWLGYHARDFGLQAALILDRVRPGANGDLAEALRAAAIPGLSHVVLLTADVPLGKPGLGPEAHPYYAPDAPGKDRMTAPAPDPWQAPMGEMGIYELLRDMFLNRARAVMNIDISDLLMPHEGSTPFDMASEVPGGLVQLVGRRVYPWQLRSGEDATFGDHICRQFDSIGSNGRWCIAPVRIPADGVWRMIRVGRVPPGGHWPFVRCMALRHRGPKVARIVPKSSLIEDDRLLALAHDAFDHRPRRVPEQNIAGHSRRDHTVIVTTMKNEGPFILEWIAYHRAIGVDDFLIYTNDCTDGTDELLDLLQARGIVQRRDNPYRKVRLKPQHAALFAAEDEEMVQKAGWLVCMDVDEYINIHVGQGRLADLRAAVPEANMISMTWRLFGNSDIHAFRDGFITGQFTRCAPRMTRKPHQAWGVKTLYRNIGLFKKMGVHRPKGLHPQLVDEVNWVNGSGRRLPKTFYRNAWRSTNTTVGYDLVTLNHYAVRSAESFLVKRDRGRVNHVERDQGMAYWFRMNNNGEEDRSIQDRLPLLRAEYDRLMADPDIAAAHRHCVARHRERIETLRQMTNYARFYADLTSARMERLSRLHIHFGAGVFLAGPDVVPDEILREDLPPNFFFTVEKGTPSH</sequence>
<dbReference type="PANTHER" id="PTHR21461:SF69">
    <property type="entry name" value="GLYCOSYLTRANSFERASE FAMILY 92 PROTEIN"/>
    <property type="match status" value="1"/>
</dbReference>
<dbReference type="AlphaFoldDB" id="A0A2T5BSM3"/>
<evidence type="ECO:0000256" key="3">
    <source>
        <dbReference type="ARBA" id="ARBA00022989"/>
    </source>
</evidence>
<dbReference type="GO" id="GO:0016757">
    <property type="term" value="F:glycosyltransferase activity"/>
    <property type="evidence" value="ECO:0007669"/>
    <property type="project" value="TreeGrafter"/>
</dbReference>